<evidence type="ECO:0000313" key="19">
    <source>
        <dbReference type="EMBL" id="MDX8420352.1"/>
    </source>
</evidence>
<evidence type="ECO:0000256" key="15">
    <source>
        <dbReference type="HAMAP-Rule" id="MF_00605"/>
    </source>
</evidence>
<evidence type="ECO:0000256" key="14">
    <source>
        <dbReference type="ARBA" id="ARBA00047783"/>
    </source>
</evidence>
<sequence>MRISVLTLFPEMYENFLHTSIVGRSVASGLVDIDLVQIRDFAHDRYRHVDDSPFGGGAGMVMKCQPVRDAIASVKTEDAWTVMMSPAGEPYSQAKAHQLSQKKHLILLCGHYEGLDARIMNHVDEAVSIGDYVLTGGELASMVIIDSVTRLLKGAIADDSTREESHENGLLEYPQYTQPADYNGEKVPAILLSGNHEKIRQWRLVQSLLETKKRRPDLYARHVLSKDEEKALRAYEEGKLC</sequence>
<organism evidence="19 20">
    <name type="scientific">Grylomicrobium aquisgranensis</name>
    <dbReference type="NCBI Taxonomy" id="2926318"/>
    <lineage>
        <taxon>Bacteria</taxon>
        <taxon>Bacillati</taxon>
        <taxon>Bacillota</taxon>
        <taxon>Erysipelotrichia</taxon>
        <taxon>Erysipelotrichales</taxon>
        <taxon>Erysipelotrichaceae</taxon>
        <taxon>Grylomicrobium</taxon>
    </lineage>
</organism>
<dbReference type="Gene3D" id="3.40.1280.10">
    <property type="match status" value="1"/>
</dbReference>
<feature type="domain" description="tRNA methyltransferase TRMD/TRM10-type" evidence="18">
    <location>
        <begin position="1"/>
        <end position="220"/>
    </location>
</feature>
<dbReference type="InterPro" id="IPR023148">
    <property type="entry name" value="tRNA_m1G_MeTrfase_C_sf"/>
</dbReference>
<dbReference type="PANTHER" id="PTHR46417:SF1">
    <property type="entry name" value="TRNA (GUANINE-N(1)-)-METHYLTRANSFERASE"/>
    <property type="match status" value="1"/>
</dbReference>
<dbReference type="InterPro" id="IPR002649">
    <property type="entry name" value="tRNA_m1G_MeTrfase_TrmD"/>
</dbReference>
<comment type="similarity">
    <text evidence="3 15 17">Belongs to the RNA methyltransferase TrmD family.</text>
</comment>
<dbReference type="PANTHER" id="PTHR46417">
    <property type="entry name" value="TRNA (GUANINE-N(1)-)-METHYLTRANSFERASE"/>
    <property type="match status" value="1"/>
</dbReference>
<feature type="binding site" evidence="15 16">
    <location>
        <begin position="129"/>
        <end position="134"/>
    </location>
    <ligand>
        <name>S-adenosyl-L-methionine</name>
        <dbReference type="ChEBI" id="CHEBI:59789"/>
    </ligand>
</feature>
<dbReference type="CDD" id="cd18080">
    <property type="entry name" value="TrmD-like"/>
    <property type="match status" value="1"/>
</dbReference>
<evidence type="ECO:0000256" key="10">
    <source>
        <dbReference type="ARBA" id="ARBA00022691"/>
    </source>
</evidence>
<feature type="binding site" evidence="15 16">
    <location>
        <position position="110"/>
    </location>
    <ligand>
        <name>S-adenosyl-L-methionine</name>
        <dbReference type="ChEBI" id="CHEBI:59789"/>
    </ligand>
</feature>
<dbReference type="NCBIfam" id="TIGR00088">
    <property type="entry name" value="trmD"/>
    <property type="match status" value="1"/>
</dbReference>
<evidence type="ECO:0000256" key="17">
    <source>
        <dbReference type="RuleBase" id="RU003464"/>
    </source>
</evidence>
<dbReference type="HAMAP" id="MF_00605">
    <property type="entry name" value="TrmD"/>
    <property type="match status" value="1"/>
</dbReference>
<proteinExistence type="inferred from homology"/>
<dbReference type="PIRSF" id="PIRSF000386">
    <property type="entry name" value="tRNA_mtase"/>
    <property type="match status" value="1"/>
</dbReference>
<dbReference type="GO" id="GO:0052906">
    <property type="term" value="F:tRNA (guanine(37)-N1)-methyltransferase activity"/>
    <property type="evidence" value="ECO:0007669"/>
    <property type="project" value="UniProtKB-UniRule"/>
</dbReference>
<evidence type="ECO:0000256" key="16">
    <source>
        <dbReference type="PIRSR" id="PIRSR000386-1"/>
    </source>
</evidence>
<dbReference type="InterPro" id="IPR029026">
    <property type="entry name" value="tRNA_m1G_MTases_N"/>
</dbReference>
<evidence type="ECO:0000313" key="20">
    <source>
        <dbReference type="Proteomes" id="UP001286174"/>
    </source>
</evidence>
<accession>A0AB35U6Y8</accession>
<comment type="caution">
    <text evidence="19">The sequence shown here is derived from an EMBL/GenBank/DDBJ whole genome shotgun (WGS) entry which is preliminary data.</text>
</comment>
<evidence type="ECO:0000256" key="6">
    <source>
        <dbReference type="ARBA" id="ARBA00014679"/>
    </source>
</evidence>
<keyword evidence="8 15" id="KW-0489">Methyltransferase</keyword>
<evidence type="ECO:0000259" key="18">
    <source>
        <dbReference type="Pfam" id="PF01746"/>
    </source>
</evidence>
<dbReference type="Gene3D" id="1.10.1270.20">
    <property type="entry name" value="tRNA(m1g37)methyltransferase, domain 2"/>
    <property type="match status" value="1"/>
</dbReference>
<evidence type="ECO:0000256" key="7">
    <source>
        <dbReference type="ARBA" id="ARBA00022490"/>
    </source>
</evidence>
<dbReference type="FunFam" id="3.40.1280.10:FF:000001">
    <property type="entry name" value="tRNA (guanine-N(1)-)-methyltransferase"/>
    <property type="match status" value="1"/>
</dbReference>
<reference evidence="19 20" key="1">
    <citation type="submission" date="2022-03" db="EMBL/GenBank/DDBJ databases">
        <title>Novel taxa within the pig intestine.</title>
        <authorList>
            <person name="Wylensek D."/>
            <person name="Bishof K."/>
            <person name="Afrizal A."/>
            <person name="Clavel T."/>
        </authorList>
    </citation>
    <scope>NUCLEOTIDE SEQUENCE [LARGE SCALE GENOMIC DNA]</scope>
    <source>
        <strain evidence="19 20">CLA-KB-P133</strain>
    </source>
</reference>
<gene>
    <name evidence="15 19" type="primary">trmD</name>
    <name evidence="19" type="ORF">MOZ60_09670</name>
</gene>
<protein>
    <recommendedName>
        <fullName evidence="6 15">tRNA (guanine-N(1)-)-methyltransferase</fullName>
        <ecNumber evidence="5 15">2.1.1.228</ecNumber>
    </recommendedName>
    <alternativeName>
        <fullName evidence="12 15">M1G-methyltransferase</fullName>
    </alternativeName>
    <alternativeName>
        <fullName evidence="13 15">tRNA [GM37] methyltransferase</fullName>
    </alternativeName>
</protein>
<keyword evidence="10 15" id="KW-0949">S-adenosyl-L-methionine</keyword>
<evidence type="ECO:0000256" key="12">
    <source>
        <dbReference type="ARBA" id="ARBA00029736"/>
    </source>
</evidence>
<keyword evidence="20" id="KW-1185">Reference proteome</keyword>
<dbReference type="Pfam" id="PF01746">
    <property type="entry name" value="tRNA_m1G_MT"/>
    <property type="match status" value="1"/>
</dbReference>
<evidence type="ECO:0000256" key="4">
    <source>
        <dbReference type="ARBA" id="ARBA00011738"/>
    </source>
</evidence>
<comment type="subunit">
    <text evidence="4 15 17">Homodimer.</text>
</comment>
<dbReference type="NCBIfam" id="NF000648">
    <property type="entry name" value="PRK00026.1"/>
    <property type="match status" value="1"/>
</dbReference>
<dbReference type="EC" id="2.1.1.228" evidence="5 15"/>
<evidence type="ECO:0000256" key="3">
    <source>
        <dbReference type="ARBA" id="ARBA00007630"/>
    </source>
</evidence>
<name>A0AB35U6Y8_9FIRM</name>
<keyword evidence="9 15" id="KW-0808">Transferase</keyword>
<dbReference type="RefSeq" id="WP_370596509.1">
    <property type="nucleotide sequence ID" value="NZ_JALBUR010000033.1"/>
</dbReference>
<comment type="function">
    <text evidence="1 15 17">Specifically methylates guanosine-37 in various tRNAs.</text>
</comment>
<evidence type="ECO:0000256" key="5">
    <source>
        <dbReference type="ARBA" id="ARBA00012807"/>
    </source>
</evidence>
<dbReference type="EMBL" id="JALBUR010000033">
    <property type="protein sequence ID" value="MDX8420352.1"/>
    <property type="molecule type" value="Genomic_DNA"/>
</dbReference>
<keyword evidence="11 15" id="KW-0819">tRNA processing</keyword>
<comment type="subcellular location">
    <subcellularLocation>
        <location evidence="2 15 17">Cytoplasm</location>
    </subcellularLocation>
</comment>
<evidence type="ECO:0000256" key="8">
    <source>
        <dbReference type="ARBA" id="ARBA00022603"/>
    </source>
</evidence>
<dbReference type="GO" id="GO:0002939">
    <property type="term" value="P:tRNA N1-guanine methylation"/>
    <property type="evidence" value="ECO:0007669"/>
    <property type="project" value="TreeGrafter"/>
</dbReference>
<dbReference type="Proteomes" id="UP001286174">
    <property type="component" value="Unassembled WGS sequence"/>
</dbReference>
<dbReference type="InterPro" id="IPR029028">
    <property type="entry name" value="Alpha/beta_knot_MTases"/>
</dbReference>
<dbReference type="SUPFAM" id="SSF75217">
    <property type="entry name" value="alpha/beta knot"/>
    <property type="match status" value="1"/>
</dbReference>
<evidence type="ECO:0000256" key="13">
    <source>
        <dbReference type="ARBA" id="ARBA00033392"/>
    </source>
</evidence>
<dbReference type="GO" id="GO:0005829">
    <property type="term" value="C:cytosol"/>
    <property type="evidence" value="ECO:0007669"/>
    <property type="project" value="TreeGrafter"/>
</dbReference>
<dbReference type="InterPro" id="IPR016009">
    <property type="entry name" value="tRNA_MeTrfase_TRMD/TRM10"/>
</dbReference>
<evidence type="ECO:0000256" key="11">
    <source>
        <dbReference type="ARBA" id="ARBA00022694"/>
    </source>
</evidence>
<dbReference type="AlphaFoldDB" id="A0AB35U6Y8"/>
<dbReference type="FunFam" id="1.10.1270.20:FF:000001">
    <property type="entry name" value="tRNA (guanine-N(1)-)-methyltransferase"/>
    <property type="match status" value="1"/>
</dbReference>
<comment type="catalytic activity">
    <reaction evidence="14 15 17">
        <text>guanosine(37) in tRNA + S-adenosyl-L-methionine = N(1)-methylguanosine(37) in tRNA + S-adenosyl-L-homocysteine + H(+)</text>
        <dbReference type="Rhea" id="RHEA:36899"/>
        <dbReference type="Rhea" id="RHEA-COMP:10145"/>
        <dbReference type="Rhea" id="RHEA-COMP:10147"/>
        <dbReference type="ChEBI" id="CHEBI:15378"/>
        <dbReference type="ChEBI" id="CHEBI:57856"/>
        <dbReference type="ChEBI" id="CHEBI:59789"/>
        <dbReference type="ChEBI" id="CHEBI:73542"/>
        <dbReference type="ChEBI" id="CHEBI:74269"/>
        <dbReference type="EC" id="2.1.1.228"/>
    </reaction>
</comment>
<evidence type="ECO:0000256" key="9">
    <source>
        <dbReference type="ARBA" id="ARBA00022679"/>
    </source>
</evidence>
<evidence type="ECO:0000256" key="2">
    <source>
        <dbReference type="ARBA" id="ARBA00004496"/>
    </source>
</evidence>
<keyword evidence="7 15" id="KW-0963">Cytoplasm</keyword>
<evidence type="ECO:0000256" key="1">
    <source>
        <dbReference type="ARBA" id="ARBA00002634"/>
    </source>
</evidence>